<dbReference type="PRINTS" id="PR01099">
    <property type="entry name" value="HYETHTZKNASE"/>
</dbReference>
<dbReference type="PATRIC" id="fig|1637975.4.peg.2626"/>
<evidence type="ECO:0000256" key="3">
    <source>
        <dbReference type="ARBA" id="ARBA00004868"/>
    </source>
</evidence>
<protein>
    <recommendedName>
        <fullName evidence="11">Hydroxyethylthiazole kinase</fullName>
        <ecNumber evidence="11">2.7.1.50</ecNumber>
    </recommendedName>
    <alternativeName>
        <fullName evidence="11">4-methyl-5-beta-hydroxyethylthiazole kinase</fullName>
        <shortName evidence="11">TH kinase</shortName>
        <shortName evidence="11">Thz kinase</shortName>
    </alternativeName>
</protein>
<dbReference type="STRING" id="1637975.AN957_13825"/>
<dbReference type="PIRSF" id="PIRSF000513">
    <property type="entry name" value="Thz_kinase"/>
    <property type="match status" value="1"/>
</dbReference>
<keyword evidence="10 11" id="KW-0784">Thiamine biosynthesis</keyword>
<comment type="pathway">
    <text evidence="3 11">Cofactor biosynthesis; thiamine diphosphate biosynthesis; 4-methyl-5-(2-phosphoethyl)-thiazole from 5-(2-hydroxyethyl)-4-methylthiazole: step 1/1.</text>
</comment>
<feature type="binding site" evidence="11">
    <location>
        <position position="194"/>
    </location>
    <ligand>
        <name>substrate</name>
    </ligand>
</feature>
<keyword evidence="5 11" id="KW-0479">Metal-binding</keyword>
<evidence type="ECO:0000256" key="1">
    <source>
        <dbReference type="ARBA" id="ARBA00001771"/>
    </source>
</evidence>
<sequence>MQKHEIKDLFLRVKEQNPLVHHITNHVTINDCANATLALGGSPVMATSIEEGADMVKLANALVINFGTIDDETYAAMVRAGQAANKKGIPVIFDPVGVGATPFRTNRAKEFLEHVRVSIVRGNASEVFALIGGEASTRGVDSGTLSISVRDLAKNAANKLQAIAVISGELDTVSNGKKIVQIENGDIWLTRITGTGCMTASLIACFSGVTEDWFLAAIAGMSVMSLAGERAKKALQDNEGIGTYRMKLMDEIFLMDNQIWAEGVRLS</sequence>
<dbReference type="Gene3D" id="3.40.1190.20">
    <property type="match status" value="1"/>
</dbReference>
<accession>A0A0Q3VH81</accession>
<feature type="binding site" evidence="11">
    <location>
        <position position="121"/>
    </location>
    <ligand>
        <name>ATP</name>
        <dbReference type="ChEBI" id="CHEBI:30616"/>
    </ligand>
</feature>
<dbReference type="RefSeq" id="WP_053476067.1">
    <property type="nucleotide sequence ID" value="NZ_CP041305.1"/>
</dbReference>
<reference evidence="12 13" key="1">
    <citation type="submission" date="2015-09" db="EMBL/GenBank/DDBJ databases">
        <title>Genome sequencing project for genomic taxonomy and phylogenomics of Bacillus-like bacteria.</title>
        <authorList>
            <person name="Liu B."/>
            <person name="Wang J."/>
            <person name="Zhu Y."/>
            <person name="Liu G."/>
            <person name="Chen Q."/>
            <person name="Chen Z."/>
            <person name="Lan J."/>
            <person name="Che J."/>
            <person name="Ge C."/>
            <person name="Shi H."/>
            <person name="Pan Z."/>
            <person name="Liu X."/>
        </authorList>
    </citation>
    <scope>NUCLEOTIDE SEQUENCE [LARGE SCALE GENOMIC DNA]</scope>
    <source>
        <strain evidence="12 13">FJAT-18043</strain>
    </source>
</reference>
<dbReference type="CDD" id="cd01170">
    <property type="entry name" value="THZ_kinase"/>
    <property type="match status" value="1"/>
</dbReference>
<feature type="binding site" evidence="11">
    <location>
        <position position="45"/>
    </location>
    <ligand>
        <name>substrate</name>
    </ligand>
</feature>
<name>A0A0Q3VH81_9BACI</name>
<evidence type="ECO:0000256" key="11">
    <source>
        <dbReference type="HAMAP-Rule" id="MF_00228"/>
    </source>
</evidence>
<evidence type="ECO:0000256" key="7">
    <source>
        <dbReference type="ARBA" id="ARBA00022777"/>
    </source>
</evidence>
<dbReference type="InterPro" id="IPR029056">
    <property type="entry name" value="Ribokinase-like"/>
</dbReference>
<dbReference type="SUPFAM" id="SSF53613">
    <property type="entry name" value="Ribokinase-like"/>
    <property type="match status" value="1"/>
</dbReference>
<organism evidence="12 13">
    <name type="scientific">Cytobacillus solani</name>
    <dbReference type="NCBI Taxonomy" id="1637975"/>
    <lineage>
        <taxon>Bacteria</taxon>
        <taxon>Bacillati</taxon>
        <taxon>Bacillota</taxon>
        <taxon>Bacilli</taxon>
        <taxon>Bacillales</taxon>
        <taxon>Bacillaceae</taxon>
        <taxon>Cytobacillus</taxon>
    </lineage>
</organism>
<evidence type="ECO:0000256" key="6">
    <source>
        <dbReference type="ARBA" id="ARBA00022741"/>
    </source>
</evidence>
<dbReference type="GO" id="GO:0009229">
    <property type="term" value="P:thiamine diphosphate biosynthetic process"/>
    <property type="evidence" value="ECO:0007669"/>
    <property type="project" value="UniProtKB-UniRule"/>
</dbReference>
<evidence type="ECO:0000256" key="10">
    <source>
        <dbReference type="ARBA" id="ARBA00022977"/>
    </source>
</evidence>
<evidence type="ECO:0000256" key="8">
    <source>
        <dbReference type="ARBA" id="ARBA00022840"/>
    </source>
</evidence>
<dbReference type="EC" id="2.7.1.50" evidence="11"/>
<comment type="caution">
    <text evidence="12">The sequence shown here is derived from an EMBL/GenBank/DDBJ whole genome shotgun (WGS) entry which is preliminary data.</text>
</comment>
<evidence type="ECO:0000256" key="9">
    <source>
        <dbReference type="ARBA" id="ARBA00022842"/>
    </source>
</evidence>
<dbReference type="Pfam" id="PF02110">
    <property type="entry name" value="HK"/>
    <property type="match status" value="1"/>
</dbReference>
<dbReference type="GO" id="GO:0009228">
    <property type="term" value="P:thiamine biosynthetic process"/>
    <property type="evidence" value="ECO:0007669"/>
    <property type="project" value="UniProtKB-KW"/>
</dbReference>
<dbReference type="GO" id="GO:0005524">
    <property type="term" value="F:ATP binding"/>
    <property type="evidence" value="ECO:0007669"/>
    <property type="project" value="UniProtKB-UniRule"/>
</dbReference>
<evidence type="ECO:0000313" key="13">
    <source>
        <dbReference type="Proteomes" id="UP000050996"/>
    </source>
</evidence>
<evidence type="ECO:0000313" key="12">
    <source>
        <dbReference type="EMBL" id="KQL19531.1"/>
    </source>
</evidence>
<comment type="cofactor">
    <cofactor evidence="2 11">
        <name>Mg(2+)</name>
        <dbReference type="ChEBI" id="CHEBI:18420"/>
    </cofactor>
</comment>
<comment type="similarity">
    <text evidence="11">Belongs to the Thz kinase family.</text>
</comment>
<keyword evidence="9 11" id="KW-0460">Magnesium</keyword>
<dbReference type="GO" id="GO:0004417">
    <property type="term" value="F:hydroxyethylthiazole kinase activity"/>
    <property type="evidence" value="ECO:0007669"/>
    <property type="project" value="UniProtKB-UniRule"/>
</dbReference>
<dbReference type="HAMAP" id="MF_00228">
    <property type="entry name" value="Thz_kinase"/>
    <property type="match status" value="1"/>
</dbReference>
<comment type="function">
    <text evidence="11">Catalyzes the phosphorylation of the hydroxyl group of 4-methyl-5-beta-hydroxyethylthiazole (THZ).</text>
</comment>
<dbReference type="NCBIfam" id="NF006830">
    <property type="entry name" value="PRK09355.1"/>
    <property type="match status" value="1"/>
</dbReference>
<dbReference type="AlphaFoldDB" id="A0A0Q3VH81"/>
<keyword evidence="7 11" id="KW-0418">Kinase</keyword>
<dbReference type="UniPathway" id="UPA00060">
    <property type="reaction ID" value="UER00139"/>
</dbReference>
<keyword evidence="4 11" id="KW-0808">Transferase</keyword>
<feature type="binding site" evidence="11">
    <location>
        <position position="167"/>
    </location>
    <ligand>
        <name>ATP</name>
        <dbReference type="ChEBI" id="CHEBI:30616"/>
    </ligand>
</feature>
<dbReference type="Proteomes" id="UP000050996">
    <property type="component" value="Unassembled WGS sequence"/>
</dbReference>
<evidence type="ECO:0000256" key="5">
    <source>
        <dbReference type="ARBA" id="ARBA00022723"/>
    </source>
</evidence>
<comment type="catalytic activity">
    <reaction evidence="1 11">
        <text>5-(2-hydroxyethyl)-4-methylthiazole + ATP = 4-methyl-5-(2-phosphooxyethyl)-thiazole + ADP + H(+)</text>
        <dbReference type="Rhea" id="RHEA:24212"/>
        <dbReference type="ChEBI" id="CHEBI:15378"/>
        <dbReference type="ChEBI" id="CHEBI:17957"/>
        <dbReference type="ChEBI" id="CHEBI:30616"/>
        <dbReference type="ChEBI" id="CHEBI:58296"/>
        <dbReference type="ChEBI" id="CHEBI:456216"/>
        <dbReference type="EC" id="2.7.1.50"/>
    </reaction>
</comment>
<dbReference type="NCBIfam" id="TIGR00694">
    <property type="entry name" value="thiM"/>
    <property type="match status" value="1"/>
</dbReference>
<evidence type="ECO:0000256" key="2">
    <source>
        <dbReference type="ARBA" id="ARBA00001946"/>
    </source>
</evidence>
<keyword evidence="13" id="KW-1185">Reference proteome</keyword>
<evidence type="ECO:0000256" key="4">
    <source>
        <dbReference type="ARBA" id="ARBA00022679"/>
    </source>
</evidence>
<keyword evidence="6 11" id="KW-0547">Nucleotide-binding</keyword>
<dbReference type="GO" id="GO:0000287">
    <property type="term" value="F:magnesium ion binding"/>
    <property type="evidence" value="ECO:0007669"/>
    <property type="project" value="UniProtKB-UniRule"/>
</dbReference>
<gene>
    <name evidence="11" type="primary">thiM</name>
    <name evidence="12" type="ORF">AN957_13825</name>
</gene>
<keyword evidence="8 11" id="KW-0067">ATP-binding</keyword>
<dbReference type="EMBL" id="LJIX01000006">
    <property type="protein sequence ID" value="KQL19531.1"/>
    <property type="molecule type" value="Genomic_DNA"/>
</dbReference>
<dbReference type="InterPro" id="IPR000417">
    <property type="entry name" value="Hyethyz_kinase"/>
</dbReference>
<proteinExistence type="inferred from homology"/>